<organism evidence="12 13">
    <name type="scientific">Rehmannia glutinosa</name>
    <name type="common">Chinese foxglove</name>
    <dbReference type="NCBI Taxonomy" id="99300"/>
    <lineage>
        <taxon>Eukaryota</taxon>
        <taxon>Viridiplantae</taxon>
        <taxon>Streptophyta</taxon>
        <taxon>Embryophyta</taxon>
        <taxon>Tracheophyta</taxon>
        <taxon>Spermatophyta</taxon>
        <taxon>Magnoliopsida</taxon>
        <taxon>eudicotyledons</taxon>
        <taxon>Gunneridae</taxon>
        <taxon>Pentapetalae</taxon>
        <taxon>asterids</taxon>
        <taxon>lamiids</taxon>
        <taxon>Lamiales</taxon>
        <taxon>Orobanchaceae</taxon>
        <taxon>Rehmannieae</taxon>
        <taxon>Rehmannia</taxon>
    </lineage>
</organism>
<keyword evidence="13" id="KW-1185">Reference proteome</keyword>
<keyword evidence="7 11" id="KW-0560">Oxidoreductase</keyword>
<evidence type="ECO:0000256" key="5">
    <source>
        <dbReference type="ARBA" id="ARBA00022723"/>
    </source>
</evidence>
<evidence type="ECO:0000313" key="13">
    <source>
        <dbReference type="Proteomes" id="UP001318860"/>
    </source>
</evidence>
<evidence type="ECO:0000256" key="11">
    <source>
        <dbReference type="RuleBase" id="RU000461"/>
    </source>
</evidence>
<dbReference type="PRINTS" id="PR00463">
    <property type="entry name" value="EP450I"/>
</dbReference>
<evidence type="ECO:0000256" key="6">
    <source>
        <dbReference type="ARBA" id="ARBA00022989"/>
    </source>
</evidence>
<dbReference type="SUPFAM" id="SSF48264">
    <property type="entry name" value="Cytochrome P450"/>
    <property type="match status" value="1"/>
</dbReference>
<protein>
    <submittedName>
        <fullName evidence="12">Uncharacterized protein</fullName>
    </submittedName>
</protein>
<dbReference type="InterPro" id="IPR001128">
    <property type="entry name" value="Cyt_P450"/>
</dbReference>
<evidence type="ECO:0000256" key="1">
    <source>
        <dbReference type="ARBA" id="ARBA00004167"/>
    </source>
</evidence>
<accession>A0ABR0WFK9</accession>
<dbReference type="EMBL" id="JABTTQ020000011">
    <property type="protein sequence ID" value="KAK6146342.1"/>
    <property type="molecule type" value="Genomic_DNA"/>
</dbReference>
<keyword evidence="5 11" id="KW-0479">Metal-binding</keyword>
<evidence type="ECO:0000256" key="2">
    <source>
        <dbReference type="ARBA" id="ARBA00010617"/>
    </source>
</evidence>
<evidence type="ECO:0000256" key="7">
    <source>
        <dbReference type="ARBA" id="ARBA00023002"/>
    </source>
</evidence>
<evidence type="ECO:0000256" key="10">
    <source>
        <dbReference type="ARBA" id="ARBA00023136"/>
    </source>
</evidence>
<sequence length="490" mass="56494">MERFFRKQGMKGNSYKFLFGDMKEANLMYEKVYSKPIGVNDDILPRLMPNILDTVEKYGNYSFMWSGPRPRVFFLDPNLLKEVLSDFRKYHKSFKVINPIARMLVTGLASMEGDEWTKSRSKMNPAFQMNKLKPMLPAIKVCCEDMLREWKEMTSKGGGKSVIDVLPYLEVYTSSVLAQLMFSSTYTPHIKQTFYKLSELEKLGKLATDTFALPGQKYFPTKKNRRAKEIDKFVRDSFISMTNERLEKRKAGEDNGGINQDLLDIFIGELYDNDENLKDRDRRRIIEDVIAQCKIFFFAGFGSSSNVLCWTMIMLSVHKNWQVRAREEVVKVLGNKNEITSNDLGQLKVVTMIVNEMLRLYPPTMEFSRVVDEETTLGNYVIPKDTLITCPILLLNRSTKIWGEDAKEFNPERFAEGVVKATKGPTPYLPFGWGPRICIAQNFAILEIKLFLALLLLNFSFQLSPDYKHAPHVDFTIHPQYGAPLVLNEL</sequence>
<reference evidence="12 13" key="1">
    <citation type="journal article" date="2021" name="Comput. Struct. Biotechnol. J.">
        <title>De novo genome assembly of the potent medicinal plant Rehmannia glutinosa using nanopore technology.</title>
        <authorList>
            <person name="Ma L."/>
            <person name="Dong C."/>
            <person name="Song C."/>
            <person name="Wang X."/>
            <person name="Zheng X."/>
            <person name="Niu Y."/>
            <person name="Chen S."/>
            <person name="Feng W."/>
        </authorList>
    </citation>
    <scope>NUCLEOTIDE SEQUENCE [LARGE SCALE GENOMIC DNA]</scope>
    <source>
        <strain evidence="12">DH-2019</strain>
    </source>
</reference>
<dbReference type="Proteomes" id="UP001318860">
    <property type="component" value="Unassembled WGS sequence"/>
</dbReference>
<comment type="similarity">
    <text evidence="2 11">Belongs to the cytochrome P450 family.</text>
</comment>
<evidence type="ECO:0000256" key="9">
    <source>
        <dbReference type="ARBA" id="ARBA00023033"/>
    </source>
</evidence>
<keyword evidence="6" id="KW-1133">Transmembrane helix</keyword>
<dbReference type="PRINTS" id="PR00385">
    <property type="entry name" value="P450"/>
</dbReference>
<keyword evidence="4" id="KW-0812">Transmembrane</keyword>
<dbReference type="PROSITE" id="PS00086">
    <property type="entry name" value="CYTOCHROME_P450"/>
    <property type="match status" value="1"/>
</dbReference>
<comment type="caution">
    <text evidence="12">The sequence shown here is derived from an EMBL/GenBank/DDBJ whole genome shotgun (WGS) entry which is preliminary data.</text>
</comment>
<evidence type="ECO:0000313" key="12">
    <source>
        <dbReference type="EMBL" id="KAK6146342.1"/>
    </source>
</evidence>
<dbReference type="InterPro" id="IPR017972">
    <property type="entry name" value="Cyt_P450_CS"/>
</dbReference>
<evidence type="ECO:0000256" key="8">
    <source>
        <dbReference type="ARBA" id="ARBA00023004"/>
    </source>
</evidence>
<proteinExistence type="inferred from homology"/>
<dbReference type="Pfam" id="PF00067">
    <property type="entry name" value="p450"/>
    <property type="match status" value="1"/>
</dbReference>
<dbReference type="InterPro" id="IPR050665">
    <property type="entry name" value="Cytochrome_P450_Monooxygen"/>
</dbReference>
<dbReference type="InterPro" id="IPR002401">
    <property type="entry name" value="Cyt_P450_E_grp-I"/>
</dbReference>
<dbReference type="Gene3D" id="1.10.630.10">
    <property type="entry name" value="Cytochrome P450"/>
    <property type="match status" value="1"/>
</dbReference>
<gene>
    <name evidence="12" type="ORF">DH2020_020211</name>
</gene>
<evidence type="ECO:0000256" key="3">
    <source>
        <dbReference type="ARBA" id="ARBA00022617"/>
    </source>
</evidence>
<keyword evidence="8 11" id="KW-0408">Iron</keyword>
<keyword evidence="10" id="KW-0472">Membrane</keyword>
<dbReference type="InterPro" id="IPR036396">
    <property type="entry name" value="Cyt_P450_sf"/>
</dbReference>
<dbReference type="PANTHER" id="PTHR24282">
    <property type="entry name" value="CYTOCHROME P450 FAMILY MEMBER"/>
    <property type="match status" value="1"/>
</dbReference>
<keyword evidence="3 11" id="KW-0349">Heme</keyword>
<name>A0ABR0WFK9_REHGL</name>
<evidence type="ECO:0000256" key="4">
    <source>
        <dbReference type="ARBA" id="ARBA00022692"/>
    </source>
</evidence>
<dbReference type="PANTHER" id="PTHR24282:SF273">
    <property type="entry name" value="CYTOCHROME P450 CYP72A219-LIKE"/>
    <property type="match status" value="1"/>
</dbReference>
<comment type="subcellular location">
    <subcellularLocation>
        <location evidence="1">Membrane</location>
        <topology evidence="1">Single-pass membrane protein</topology>
    </subcellularLocation>
</comment>
<keyword evidence="9 11" id="KW-0503">Monooxygenase</keyword>